<dbReference type="EMBL" id="LSRX01000054">
    <property type="protein sequence ID" value="OLQ11779.1"/>
    <property type="molecule type" value="Genomic_DNA"/>
</dbReference>
<protein>
    <submittedName>
        <fullName evidence="1">Uncharacterized protein</fullName>
    </submittedName>
</protein>
<evidence type="ECO:0000313" key="1">
    <source>
        <dbReference type="EMBL" id="OLQ11779.1"/>
    </source>
</evidence>
<comment type="caution">
    <text evidence="1">The sequence shown here is derived from an EMBL/GenBank/DDBJ whole genome shotgun (WGS) entry which is preliminary data.</text>
</comment>
<evidence type="ECO:0000313" key="2">
    <source>
        <dbReference type="Proteomes" id="UP000186817"/>
    </source>
</evidence>
<accession>A0A1Q9EWJ1</accession>
<gene>
    <name evidence="1" type="ORF">AK812_SmicGene4345</name>
</gene>
<organism evidence="1 2">
    <name type="scientific">Symbiodinium microadriaticum</name>
    <name type="common">Dinoflagellate</name>
    <name type="synonym">Zooxanthella microadriatica</name>
    <dbReference type="NCBI Taxonomy" id="2951"/>
    <lineage>
        <taxon>Eukaryota</taxon>
        <taxon>Sar</taxon>
        <taxon>Alveolata</taxon>
        <taxon>Dinophyceae</taxon>
        <taxon>Suessiales</taxon>
        <taxon>Symbiodiniaceae</taxon>
        <taxon>Symbiodinium</taxon>
    </lineage>
</organism>
<reference evidence="1 2" key="1">
    <citation type="submission" date="2016-02" db="EMBL/GenBank/DDBJ databases">
        <title>Genome analysis of coral dinoflagellate symbionts highlights evolutionary adaptations to a symbiotic lifestyle.</title>
        <authorList>
            <person name="Aranda M."/>
            <person name="Li Y."/>
            <person name="Liew Y.J."/>
            <person name="Baumgarten S."/>
            <person name="Simakov O."/>
            <person name="Wilson M."/>
            <person name="Piel J."/>
            <person name="Ashoor H."/>
            <person name="Bougouffa S."/>
            <person name="Bajic V.B."/>
            <person name="Ryu T."/>
            <person name="Ravasi T."/>
            <person name="Bayer T."/>
            <person name="Micklem G."/>
            <person name="Kim H."/>
            <person name="Bhak J."/>
            <person name="Lajeunesse T.C."/>
            <person name="Voolstra C.R."/>
        </authorList>
    </citation>
    <scope>NUCLEOTIDE SEQUENCE [LARGE SCALE GENOMIC DNA]</scope>
    <source>
        <strain evidence="1 2">CCMP2467</strain>
    </source>
</reference>
<dbReference type="Proteomes" id="UP000186817">
    <property type="component" value="Unassembled WGS sequence"/>
</dbReference>
<name>A0A1Q9EWJ1_SYMMI</name>
<proteinExistence type="predicted"/>
<keyword evidence="2" id="KW-1185">Reference proteome</keyword>
<dbReference type="AlphaFoldDB" id="A0A1Q9EWJ1"/>
<sequence>MHRATAFIVVDERALKGALSRERHGCRHKVTRGKRQLLRDMLLFVLALRTPKSLRKSLVLLLIFSLDVGYTFKL</sequence>